<evidence type="ECO:0000313" key="1">
    <source>
        <dbReference type="Proteomes" id="UP000095286"/>
    </source>
</evidence>
<proteinExistence type="predicted"/>
<name>A0AC35U9Q3_9BILA</name>
<reference evidence="2" key="1">
    <citation type="submission" date="2016-11" db="UniProtKB">
        <authorList>
            <consortium name="WormBaseParasite"/>
        </authorList>
    </citation>
    <scope>IDENTIFICATION</scope>
    <source>
        <strain evidence="2">KR3021</strain>
    </source>
</reference>
<dbReference type="WBParaSite" id="RSKR_0000904700.1">
    <property type="protein sequence ID" value="RSKR_0000904700.1"/>
    <property type="gene ID" value="RSKR_0000904700"/>
</dbReference>
<accession>A0AC35U9Q3</accession>
<dbReference type="Proteomes" id="UP000095286">
    <property type="component" value="Unplaced"/>
</dbReference>
<sequence>MYNRPSSPRNGETKLQTSLSTPCEPAGQLPSAITIKREAECRRFKSEGSTTNNVHNPSVTLIDPHLDDSSCNYDGRSLNQQGNYYKVNYYSYTSMTIVLKLLVNRLNPNYPINLEEMPKSSHTEQVMRMHTLKAKMQKYKEFIDAAFGDNAIGKGEDQCIIDGCTIGTKVMKKSWEFQYISQELSHALCEHLCDKKYLEVLIQLFVNTDTTEMVRVCCGRFMQEILTECNRAYIIEHNYLKKIVTSAMMLRNNADQQRISLSIIECLFKDSENTTYKMITYGTIEYIIATCQRALTSSQLVLRQASLAFVNAVLYSSAESRKIIIEKKHHEWLYLLAQQNDEISRYYACLAVCILASFTDTESAALKCDTLGLVDPFLSTHIPIAFANKHFMHSPGRDNVWLRRLLSLLRSRCRQAKGIFGFHFVLETIIKKRQEKTPMFHEIGAIPYLKEIASSPDDQAAQFASDALTYIGEEVPHKLSRDVPCWNVTNVQCWVQKIGFDDYCEAFGTHKVDGDLLLLMTEQELEHDIKITSGLLRKKFMRELESLKIAADYSSVDETQLDQFLMSLSPELSAYTYQMLNSGLNRSLLPHLTDLWMEKVCGIQNIIHRHKLRQALEQGKHFDDIELSALSKQYDIFISYRRSNGNQLASLIKVMLTIQGYRVFIDVDRLHGGEFESSLLKKIQSAKHFLIVLTENSLDRLKDDDACQDWIHKELKCAFEHKKNIVPVMAEEFKFPLATEIPEDIRQIATFNGVNWVHEYQDACIGKIKRFLNEFEDGIPIPKSVSKTITKKEQAAKGKMTATTANTSSTTSPRNTTLKATKKYTSINGSTNGKLTPSNSTNGKLTPSNSTVTRPTRRIYAPNNNEFSLNHKN</sequence>
<evidence type="ECO:0000313" key="2">
    <source>
        <dbReference type="WBParaSite" id="RSKR_0000904700.1"/>
    </source>
</evidence>
<protein>
    <submittedName>
        <fullName evidence="2">ADP-ribosyl cyclase/cyclic ADP-ribose hydrolase</fullName>
    </submittedName>
</protein>
<organism evidence="1 2">
    <name type="scientific">Rhabditophanes sp. KR3021</name>
    <dbReference type="NCBI Taxonomy" id="114890"/>
    <lineage>
        <taxon>Eukaryota</taxon>
        <taxon>Metazoa</taxon>
        <taxon>Ecdysozoa</taxon>
        <taxon>Nematoda</taxon>
        <taxon>Chromadorea</taxon>
        <taxon>Rhabditida</taxon>
        <taxon>Tylenchina</taxon>
        <taxon>Panagrolaimomorpha</taxon>
        <taxon>Strongyloidoidea</taxon>
        <taxon>Alloionematidae</taxon>
        <taxon>Rhabditophanes</taxon>
    </lineage>
</organism>